<dbReference type="PROSITE" id="PS01124">
    <property type="entry name" value="HTH_ARAC_FAMILY_2"/>
    <property type="match status" value="1"/>
</dbReference>
<keyword evidence="3" id="KW-0804">Transcription</keyword>
<proteinExistence type="predicted"/>
<dbReference type="InterPro" id="IPR009057">
    <property type="entry name" value="Homeodomain-like_sf"/>
</dbReference>
<dbReference type="Gene3D" id="1.10.10.60">
    <property type="entry name" value="Homeodomain-like"/>
    <property type="match status" value="1"/>
</dbReference>
<accession>A0A939IQ50</accession>
<feature type="transmembrane region" description="Helical" evidence="4">
    <location>
        <begin position="6"/>
        <end position="26"/>
    </location>
</feature>
<dbReference type="EMBL" id="JAFKCV010000009">
    <property type="protein sequence ID" value="MBN7826560.1"/>
    <property type="molecule type" value="Genomic_DNA"/>
</dbReference>
<dbReference type="SUPFAM" id="SSF46689">
    <property type="entry name" value="Homeodomain-like"/>
    <property type="match status" value="1"/>
</dbReference>
<keyword evidence="4" id="KW-0812">Transmembrane</keyword>
<dbReference type="AlphaFoldDB" id="A0A939IQ50"/>
<evidence type="ECO:0000313" key="6">
    <source>
        <dbReference type="EMBL" id="MBN7826560.1"/>
    </source>
</evidence>
<dbReference type="Proteomes" id="UP000664654">
    <property type="component" value="Unassembled WGS sequence"/>
</dbReference>
<dbReference type="SMART" id="SM00342">
    <property type="entry name" value="HTH_ARAC"/>
    <property type="match status" value="1"/>
</dbReference>
<keyword evidence="4" id="KW-0472">Membrane</keyword>
<protein>
    <submittedName>
        <fullName evidence="6">Helix-turn-helix domain-containing protein</fullName>
    </submittedName>
</protein>
<dbReference type="PANTHER" id="PTHR43280:SF2">
    <property type="entry name" value="HTH-TYPE TRANSCRIPTIONAL REGULATOR EXSA"/>
    <property type="match status" value="1"/>
</dbReference>
<keyword evidence="1" id="KW-0805">Transcription regulation</keyword>
<keyword evidence="4" id="KW-1133">Transmembrane helix</keyword>
<dbReference type="GO" id="GO:0003700">
    <property type="term" value="F:DNA-binding transcription factor activity"/>
    <property type="evidence" value="ECO:0007669"/>
    <property type="project" value="InterPro"/>
</dbReference>
<dbReference type="RefSeq" id="WP_206574675.1">
    <property type="nucleotide sequence ID" value="NZ_JAFKCV010000009.1"/>
</dbReference>
<sequence length="374" mass="43249">MLFTQYQSLVLMALALWLLPLLLVWVRFDEFPHAREMILAVLFTPTLLVDDYLLAFNVSQDWYFLAGLFFCMPVVLSALLSLAVARLVLDKSRYKPWIIWAPALLMLGLELPFLLAPLAPLAYKVTLLQSAPVGQIKEHWPLYAYMALLHFFVLVLAFGVERRISDYQHHLSDQVVDTHFYRFSVAIRSFGGLITLAFLALIVTLLVAFNLLSFTEWRSFISFCYYLMFVLLTLVLMDKRRYSPCPLDYKILASHTFSDAYLQEVLSQAEKAMIKHKAYKHIGLRIREFARVAEVNPNALAIATRKLLNRNFRAFVYHYRLEYAKNVLMRSDARVSDVARRLGFDSEKFLSGVFVKYIQQMGREGKGKDESTLL</sequence>
<feature type="transmembrane region" description="Helical" evidence="4">
    <location>
        <begin position="217"/>
        <end position="237"/>
    </location>
</feature>
<reference evidence="6" key="1">
    <citation type="submission" date="2021-03" db="EMBL/GenBank/DDBJ databases">
        <title>novel species isolated from a fishpond in China.</title>
        <authorList>
            <person name="Lu H."/>
            <person name="Cai Z."/>
        </authorList>
    </citation>
    <scope>NUCLEOTIDE SEQUENCE</scope>
    <source>
        <strain evidence="6">JCM 30855</strain>
    </source>
</reference>
<gene>
    <name evidence="6" type="ORF">J0A66_15095</name>
</gene>
<evidence type="ECO:0000256" key="2">
    <source>
        <dbReference type="ARBA" id="ARBA00023125"/>
    </source>
</evidence>
<evidence type="ECO:0000256" key="1">
    <source>
        <dbReference type="ARBA" id="ARBA00023015"/>
    </source>
</evidence>
<dbReference type="PANTHER" id="PTHR43280">
    <property type="entry name" value="ARAC-FAMILY TRANSCRIPTIONAL REGULATOR"/>
    <property type="match status" value="1"/>
</dbReference>
<evidence type="ECO:0000256" key="3">
    <source>
        <dbReference type="ARBA" id="ARBA00023163"/>
    </source>
</evidence>
<feature type="transmembrane region" description="Helical" evidence="4">
    <location>
        <begin position="190"/>
        <end position="211"/>
    </location>
</feature>
<dbReference type="Pfam" id="PF12833">
    <property type="entry name" value="HTH_18"/>
    <property type="match status" value="1"/>
</dbReference>
<dbReference type="InterPro" id="IPR018060">
    <property type="entry name" value="HTH_AraC"/>
</dbReference>
<feature type="transmembrane region" description="Helical" evidence="4">
    <location>
        <begin position="62"/>
        <end position="85"/>
    </location>
</feature>
<evidence type="ECO:0000259" key="5">
    <source>
        <dbReference type="PROSITE" id="PS01124"/>
    </source>
</evidence>
<feature type="transmembrane region" description="Helical" evidence="4">
    <location>
        <begin position="97"/>
        <end position="122"/>
    </location>
</feature>
<comment type="caution">
    <text evidence="6">The sequence shown here is derived from an EMBL/GenBank/DDBJ whole genome shotgun (WGS) entry which is preliminary data.</text>
</comment>
<name>A0A939IQ50_9ALTE</name>
<evidence type="ECO:0000313" key="7">
    <source>
        <dbReference type="Proteomes" id="UP000664654"/>
    </source>
</evidence>
<feature type="transmembrane region" description="Helical" evidence="4">
    <location>
        <begin position="142"/>
        <end position="160"/>
    </location>
</feature>
<keyword evidence="7" id="KW-1185">Reference proteome</keyword>
<dbReference type="GO" id="GO:0043565">
    <property type="term" value="F:sequence-specific DNA binding"/>
    <property type="evidence" value="ECO:0007669"/>
    <property type="project" value="InterPro"/>
</dbReference>
<feature type="domain" description="HTH araC/xylS-type" evidence="5">
    <location>
        <begin position="263"/>
        <end position="368"/>
    </location>
</feature>
<evidence type="ECO:0000256" key="4">
    <source>
        <dbReference type="SAM" id="Phobius"/>
    </source>
</evidence>
<organism evidence="6 7">
    <name type="scientific">Bowmanella dokdonensis</name>
    <dbReference type="NCBI Taxonomy" id="751969"/>
    <lineage>
        <taxon>Bacteria</taxon>
        <taxon>Pseudomonadati</taxon>
        <taxon>Pseudomonadota</taxon>
        <taxon>Gammaproteobacteria</taxon>
        <taxon>Alteromonadales</taxon>
        <taxon>Alteromonadaceae</taxon>
        <taxon>Bowmanella</taxon>
    </lineage>
</organism>
<keyword evidence="2" id="KW-0238">DNA-binding</keyword>